<dbReference type="Pfam" id="PF01905">
    <property type="entry name" value="DevR"/>
    <property type="match status" value="1"/>
</dbReference>
<organism evidence="3 4">
    <name type="scientific">Candidatus Nitrosocaldus cavascurensis</name>
    <dbReference type="NCBI Taxonomy" id="2058097"/>
    <lineage>
        <taxon>Archaea</taxon>
        <taxon>Nitrososphaerota</taxon>
        <taxon>Nitrososphaeria</taxon>
        <taxon>Candidatus Nitrosocaldales</taxon>
        <taxon>Candidatus Nitrosocaldaceae</taxon>
        <taxon>Candidatus Nitrosocaldus</taxon>
    </lineage>
</organism>
<dbReference type="InterPro" id="IPR013414">
    <property type="entry name" value="Cas7/Cst2/DevR_sub_I-B/Tneap"/>
</dbReference>
<gene>
    <name evidence="3" type="primary">cas7b</name>
    <name evidence="3" type="ORF">NCAV_1783</name>
</gene>
<dbReference type="AlphaFoldDB" id="A0A2K5ATH1"/>
<dbReference type="NCBIfam" id="TIGR01875">
    <property type="entry name" value="cas_MJ0381"/>
    <property type="match status" value="1"/>
</dbReference>
<sequence length="351" mass="40942">MRKEEIRMNKGEDKQSGNSDRKYIVFDIVFYANSLNYDQGGSNYQELKKITKWDGRQYILVSRYALRYSILHHAEKLFPDKWKLAGRNELSREDVVVHASRDLVKKGEILNFPEFDLFGFMIAEKGRVEEEKGALSRVSPVKISHAISLTPYNYDSHFMANLDMMKRAGGSGSNPVTIEEKKDFYTYNVVIDVNRVGIYTKEESGFDKDIKLSDNEKIQRILELVDTIFSLKREIKGRMEDLSPWLVICGLYNNGKYETFLDKIELAKSHVYKIITKTKKYTDSDGRNIEEVENEIVKNDTPKFIIDIDNYEPINNLKELKERIVSFLEDKIDNSNILIYKRKNIEIIPTK</sequence>
<evidence type="ECO:0000313" key="3">
    <source>
        <dbReference type="EMBL" id="SPC34946.1"/>
    </source>
</evidence>
<dbReference type="GO" id="GO:0051607">
    <property type="term" value="P:defense response to virus"/>
    <property type="evidence" value="ECO:0007669"/>
    <property type="project" value="UniProtKB-KW"/>
</dbReference>
<name>A0A2K5ATH1_9ARCH</name>
<proteinExistence type="predicted"/>
<dbReference type="InterPro" id="IPR010154">
    <property type="entry name" value="CRISPR-assoc_Cas7/Cst2/DevR"/>
</dbReference>
<dbReference type="RefSeq" id="WP_103286505.1">
    <property type="nucleotide sequence ID" value="NZ_LT981265.1"/>
</dbReference>
<reference evidence="4" key="1">
    <citation type="submission" date="2018-01" db="EMBL/GenBank/DDBJ databases">
        <authorList>
            <person name="Kerou L M."/>
        </authorList>
    </citation>
    <scope>NUCLEOTIDE SEQUENCE [LARGE SCALE GENOMIC DNA]</scope>
    <source>
        <strain evidence="4">SCU2</strain>
    </source>
</reference>
<protein>
    <submittedName>
        <fullName evidence="3">Putative CRISPR-associated negative autoregulator, DevR family</fullName>
    </submittedName>
</protein>
<accession>A0A2K5ATH1</accession>
<comment type="function">
    <text evidence="2">CRISPR (clustered regularly interspaced short palindromic repeat) is an adaptive immune system that provides protection against mobile genetic elements (viruses, transposable elements and conjugative plasmids). CRISPR clusters contain spacers, sequences complementary to antecedent mobile elements, and target invading nucleic acids. CRISPR clusters are transcribed and processed into CRISPR RNA (crRNA).</text>
</comment>
<dbReference type="NCBIfam" id="TIGR02585">
    <property type="entry name" value="cas_Cst2_DevR"/>
    <property type="match status" value="1"/>
</dbReference>
<dbReference type="GeneID" id="41595752"/>
<keyword evidence="4" id="KW-1185">Reference proteome</keyword>
<dbReference type="Proteomes" id="UP000236248">
    <property type="component" value="Chromosome NCAV"/>
</dbReference>
<evidence type="ECO:0000256" key="1">
    <source>
        <dbReference type="ARBA" id="ARBA00023118"/>
    </source>
</evidence>
<evidence type="ECO:0000313" key="4">
    <source>
        <dbReference type="Proteomes" id="UP000236248"/>
    </source>
</evidence>
<evidence type="ECO:0000256" key="2">
    <source>
        <dbReference type="ARBA" id="ARBA00025626"/>
    </source>
</evidence>
<dbReference type="EMBL" id="LT981265">
    <property type="protein sequence ID" value="SPC34946.1"/>
    <property type="molecule type" value="Genomic_DNA"/>
</dbReference>
<dbReference type="KEGG" id="ncv:NCAV_1783"/>
<keyword evidence="1" id="KW-0051">Antiviral defense</keyword>